<accession>A0A845AKK7</accession>
<keyword evidence="2" id="KW-0675">Receptor</keyword>
<comment type="caution">
    <text evidence="2">The sequence shown here is derived from an EMBL/GenBank/DDBJ whole genome shotgun (WGS) entry which is preliminary data.</text>
</comment>
<dbReference type="Proteomes" id="UP000439780">
    <property type="component" value="Unassembled WGS sequence"/>
</dbReference>
<dbReference type="SUPFAM" id="SSF56935">
    <property type="entry name" value="Porins"/>
    <property type="match status" value="1"/>
</dbReference>
<dbReference type="AlphaFoldDB" id="A0A845AKK7"/>
<dbReference type="GO" id="GO:0044718">
    <property type="term" value="P:siderophore transmembrane transport"/>
    <property type="evidence" value="ECO:0007669"/>
    <property type="project" value="TreeGrafter"/>
</dbReference>
<dbReference type="InterPro" id="IPR039426">
    <property type="entry name" value="TonB-dep_rcpt-like"/>
</dbReference>
<reference evidence="2 3" key="1">
    <citation type="submission" date="2019-12" db="EMBL/GenBank/DDBJ databases">
        <title>Genomic-based taxomic classification of the family Erythrobacteraceae.</title>
        <authorList>
            <person name="Xu L."/>
        </authorList>
    </citation>
    <scope>NUCLEOTIDE SEQUENCE [LARGE SCALE GENOMIC DNA]</scope>
    <source>
        <strain evidence="2 3">KEMB 9005-328</strain>
    </source>
</reference>
<name>A0A845AKK7_9SPHN</name>
<dbReference type="InterPro" id="IPR037066">
    <property type="entry name" value="Plug_dom_sf"/>
</dbReference>
<keyword evidence="3" id="KW-1185">Reference proteome</keyword>
<proteinExistence type="predicted"/>
<dbReference type="Gene3D" id="2.170.130.10">
    <property type="entry name" value="TonB-dependent receptor, plug domain"/>
    <property type="match status" value="1"/>
</dbReference>
<dbReference type="PANTHER" id="PTHR30069:SF49">
    <property type="entry name" value="OUTER MEMBRANE PROTEIN C"/>
    <property type="match status" value="1"/>
</dbReference>
<evidence type="ECO:0000313" key="3">
    <source>
        <dbReference type="Proteomes" id="UP000439780"/>
    </source>
</evidence>
<dbReference type="EMBL" id="WTYA01000013">
    <property type="protein sequence ID" value="MXP29947.1"/>
    <property type="molecule type" value="Genomic_DNA"/>
</dbReference>
<dbReference type="InterPro" id="IPR012910">
    <property type="entry name" value="Plug_dom"/>
</dbReference>
<organism evidence="2 3">
    <name type="scientific">Qipengyuania algicida</name>
    <dbReference type="NCBI Taxonomy" id="1836209"/>
    <lineage>
        <taxon>Bacteria</taxon>
        <taxon>Pseudomonadati</taxon>
        <taxon>Pseudomonadota</taxon>
        <taxon>Alphaproteobacteria</taxon>
        <taxon>Sphingomonadales</taxon>
        <taxon>Erythrobacteraceae</taxon>
        <taxon>Qipengyuania</taxon>
    </lineage>
</organism>
<gene>
    <name evidence="2" type="ORF">GRI58_14135</name>
</gene>
<dbReference type="PANTHER" id="PTHR30069">
    <property type="entry name" value="TONB-DEPENDENT OUTER MEMBRANE RECEPTOR"/>
    <property type="match status" value="1"/>
</dbReference>
<feature type="domain" description="TonB-dependent receptor plug" evidence="1">
    <location>
        <begin position="19"/>
        <end position="103"/>
    </location>
</feature>
<dbReference type="Pfam" id="PF07715">
    <property type="entry name" value="Plug"/>
    <property type="match status" value="1"/>
</dbReference>
<evidence type="ECO:0000259" key="1">
    <source>
        <dbReference type="Pfam" id="PF07715"/>
    </source>
</evidence>
<evidence type="ECO:0000313" key="2">
    <source>
        <dbReference type="EMBL" id="MXP29947.1"/>
    </source>
</evidence>
<protein>
    <submittedName>
        <fullName evidence="2">TonB-dependent receptor plug domain-containing protein</fullName>
    </submittedName>
</protein>
<sequence length="673" mass="74956">MPLAAQETGSAKSTGSTAIQQSYPADFFTRFSPRNAMDMLNNLPGFQLRGDDDSDVRGLGQATANVLVNDERITTKSDSLYEQLSRIPANSVVRIDIVDGAKLSIPGLSGQVANIITRPDKFSGQYYWRVQGRPHFSHPGYLDGNMSAKGTLGKVQYTIGLSNDSERGATGGPYRLLNGDGTLQESRDGHLWSDYDSPKLSAGITIGKASTSQLNLNGSYRDIYSTNFEGETRYRVGDVTRDWQYYSRQRGHEYQLNGDYSFGLLGGRLKLIGLNRYRHDDYDDQAITSYPDGRASQGDRYMQSVATGETIGRAEYSWKWGKADWQIAGEAAYNRLDKTSGLFDLDPDGTFVQIPFPGGNGGVREDRYDASISYGRPLTDRLTLQVIAAAETSTIRQTGANALSRTFFRPKGSASLAWTPEKGLDISLKVERQIGQLDFNDFLARIYLDQGNANGDNAQLVPSQIWNIDFETKKNLGKWGTTDLRLYGRFYQDYIGVIPLPGGGEGRGNIPHARRYGFEWTSTFQLDPLGFKGAKIDSDIIVQTSALIDPLTGTKRQISDMTDRYINISLRHDIPHSNWAWGGGIEAPHVTDYYRVGEFGYQNEGPVFDFYFIENKDVLGMTVKFQVVNLANARHKIYRTVYTGPRDSSPIAFIEDRSQLIGPIFRLSVKGNF</sequence>
<dbReference type="GO" id="GO:0015344">
    <property type="term" value="F:siderophore uptake transmembrane transporter activity"/>
    <property type="evidence" value="ECO:0007669"/>
    <property type="project" value="TreeGrafter"/>
</dbReference>
<dbReference type="GO" id="GO:0009279">
    <property type="term" value="C:cell outer membrane"/>
    <property type="evidence" value="ECO:0007669"/>
    <property type="project" value="TreeGrafter"/>
</dbReference>